<dbReference type="InterPro" id="IPR018042">
    <property type="entry name" value="Aspartate_kinase_CS"/>
</dbReference>
<dbReference type="PIRSF" id="PIRSF000726">
    <property type="entry name" value="Asp_kin"/>
    <property type="match status" value="1"/>
</dbReference>
<evidence type="ECO:0000256" key="12">
    <source>
        <dbReference type="ARBA" id="ARBA00023154"/>
    </source>
</evidence>
<dbReference type="UniPathway" id="UPA00051">
    <property type="reaction ID" value="UER00462"/>
</dbReference>
<feature type="binding site" evidence="14">
    <location>
        <position position="52"/>
    </location>
    <ligand>
        <name>substrate</name>
    </ligand>
</feature>
<evidence type="ECO:0000256" key="11">
    <source>
        <dbReference type="ARBA" id="ARBA00022915"/>
    </source>
</evidence>
<dbReference type="STRING" id="1121266.SAMN02745883_00101"/>
<dbReference type="InterPro" id="IPR036393">
    <property type="entry name" value="AceGlu_kinase-like_sf"/>
</dbReference>
<evidence type="ECO:0000256" key="2">
    <source>
        <dbReference type="ARBA" id="ARBA00004766"/>
    </source>
</evidence>
<evidence type="ECO:0000256" key="7">
    <source>
        <dbReference type="ARBA" id="ARBA00022679"/>
    </source>
</evidence>
<comment type="pathway">
    <text evidence="4 16">Amino-acid biosynthesis; L-threonine biosynthesis; L-threonine from L-aspartate: step 1/5.</text>
</comment>
<dbReference type="UniPathway" id="UPA00034">
    <property type="reaction ID" value="UER00015"/>
</dbReference>
<keyword evidence="20" id="KW-1185">Reference proteome</keyword>
<keyword evidence="7 15" id="KW-0808">Transferase</keyword>
<dbReference type="FunFam" id="3.40.1160.10:FF:000002">
    <property type="entry name" value="Aspartokinase"/>
    <property type="match status" value="1"/>
</dbReference>
<evidence type="ECO:0000259" key="17">
    <source>
        <dbReference type="Pfam" id="PF00696"/>
    </source>
</evidence>
<dbReference type="GO" id="GO:0009090">
    <property type="term" value="P:homoserine biosynthetic process"/>
    <property type="evidence" value="ECO:0007669"/>
    <property type="project" value="TreeGrafter"/>
</dbReference>
<dbReference type="NCBIfam" id="NF006068">
    <property type="entry name" value="PRK08210.1"/>
    <property type="match status" value="1"/>
</dbReference>
<feature type="binding site" evidence="14">
    <location>
        <begin position="7"/>
        <end position="10"/>
    </location>
    <ligand>
        <name>ATP</name>
        <dbReference type="ChEBI" id="CHEBI:30616"/>
    </ligand>
</feature>
<dbReference type="SUPFAM" id="SSF55021">
    <property type="entry name" value="ACT-like"/>
    <property type="match status" value="1"/>
</dbReference>
<keyword evidence="6 16" id="KW-0028">Amino-acid biosynthesis</keyword>
<comment type="similarity">
    <text evidence="5 15">Belongs to the aspartokinase family.</text>
</comment>
<accession>A0A1M6L788</accession>
<dbReference type="Gene3D" id="3.30.2130.10">
    <property type="entry name" value="VC0802-like"/>
    <property type="match status" value="1"/>
</dbReference>
<dbReference type="NCBIfam" id="TIGR00657">
    <property type="entry name" value="asp_kinases"/>
    <property type="match status" value="1"/>
</dbReference>
<evidence type="ECO:0000256" key="6">
    <source>
        <dbReference type="ARBA" id="ARBA00022605"/>
    </source>
</evidence>
<dbReference type="GO" id="GO:0005524">
    <property type="term" value="F:ATP binding"/>
    <property type="evidence" value="ECO:0007669"/>
    <property type="project" value="UniProtKB-KW"/>
</dbReference>
<feature type="domain" description="CASTOR ACT" evidence="18">
    <location>
        <begin position="335"/>
        <end position="395"/>
    </location>
</feature>
<dbReference type="EMBL" id="FRAJ01000003">
    <property type="protein sequence ID" value="SHJ67047.1"/>
    <property type="molecule type" value="Genomic_DNA"/>
</dbReference>
<dbReference type="PANTHER" id="PTHR21499">
    <property type="entry name" value="ASPARTATE KINASE"/>
    <property type="match status" value="1"/>
</dbReference>
<comment type="pathway">
    <text evidence="3 16">Amino-acid biosynthesis; L-methionine biosynthesis via de novo pathway; L-homoserine from L-aspartate: step 1/3.</text>
</comment>
<dbReference type="GO" id="GO:0009089">
    <property type="term" value="P:lysine biosynthetic process via diaminopimelate"/>
    <property type="evidence" value="ECO:0007669"/>
    <property type="project" value="UniProtKB-UniPathway"/>
</dbReference>
<dbReference type="GO" id="GO:0005829">
    <property type="term" value="C:cytosol"/>
    <property type="evidence" value="ECO:0007669"/>
    <property type="project" value="TreeGrafter"/>
</dbReference>
<keyword evidence="12" id="KW-0457">Lysine biosynthesis</keyword>
<keyword evidence="8 14" id="KW-0547">Nucleotide-binding</keyword>
<evidence type="ECO:0000259" key="18">
    <source>
        <dbReference type="Pfam" id="PF13840"/>
    </source>
</evidence>
<evidence type="ECO:0000256" key="9">
    <source>
        <dbReference type="ARBA" id="ARBA00022777"/>
    </source>
</evidence>
<evidence type="ECO:0000256" key="10">
    <source>
        <dbReference type="ARBA" id="ARBA00022840"/>
    </source>
</evidence>
<feature type="binding site" evidence="14">
    <location>
        <position position="79"/>
    </location>
    <ligand>
        <name>substrate</name>
    </ligand>
</feature>
<feature type="binding site" evidence="14">
    <location>
        <position position="189"/>
    </location>
    <ligand>
        <name>ATP</name>
        <dbReference type="ChEBI" id="CHEBI:30616"/>
    </ligand>
</feature>
<dbReference type="AlphaFoldDB" id="A0A1M6L788"/>
<dbReference type="SUPFAM" id="SSF53633">
    <property type="entry name" value="Carbamate kinase-like"/>
    <property type="match status" value="1"/>
</dbReference>
<keyword evidence="11" id="KW-0220">Diaminopimelate biosynthesis</keyword>
<protein>
    <recommendedName>
        <fullName evidence="15">Aspartokinase</fullName>
        <ecNumber evidence="15">2.7.2.4</ecNumber>
    </recommendedName>
</protein>
<reference evidence="19 20" key="1">
    <citation type="submission" date="2016-11" db="EMBL/GenBank/DDBJ databases">
        <authorList>
            <person name="Jaros S."/>
            <person name="Januszkiewicz K."/>
            <person name="Wedrychowicz H."/>
        </authorList>
    </citation>
    <scope>NUCLEOTIDE SEQUENCE [LARGE SCALE GENOMIC DNA]</scope>
    <source>
        <strain evidence="19 20">DSM 14501</strain>
    </source>
</reference>
<proteinExistence type="inferred from homology"/>
<dbReference type="GO" id="GO:0009088">
    <property type="term" value="P:threonine biosynthetic process"/>
    <property type="evidence" value="ECO:0007669"/>
    <property type="project" value="UniProtKB-UniPathway"/>
</dbReference>
<evidence type="ECO:0000256" key="14">
    <source>
        <dbReference type="PIRSR" id="PIRSR000726-1"/>
    </source>
</evidence>
<dbReference type="Gene3D" id="3.40.1160.10">
    <property type="entry name" value="Acetylglutamate kinase-like"/>
    <property type="match status" value="1"/>
</dbReference>
<dbReference type="InterPro" id="IPR045865">
    <property type="entry name" value="ACT-like_dom_sf"/>
</dbReference>
<evidence type="ECO:0000256" key="5">
    <source>
        <dbReference type="ARBA" id="ARBA00010122"/>
    </source>
</evidence>
<feature type="binding site" evidence="14">
    <location>
        <begin position="214"/>
        <end position="215"/>
    </location>
    <ligand>
        <name>ATP</name>
        <dbReference type="ChEBI" id="CHEBI:30616"/>
    </ligand>
</feature>
<evidence type="ECO:0000256" key="1">
    <source>
        <dbReference type="ARBA" id="ARBA00003121"/>
    </source>
</evidence>
<keyword evidence="10 14" id="KW-0067">ATP-binding</keyword>
<comment type="catalytic activity">
    <reaction evidence="13 15">
        <text>L-aspartate + ATP = 4-phospho-L-aspartate + ADP</text>
        <dbReference type="Rhea" id="RHEA:23776"/>
        <dbReference type="ChEBI" id="CHEBI:29991"/>
        <dbReference type="ChEBI" id="CHEBI:30616"/>
        <dbReference type="ChEBI" id="CHEBI:57535"/>
        <dbReference type="ChEBI" id="CHEBI:456216"/>
        <dbReference type="EC" id="2.7.2.4"/>
    </reaction>
</comment>
<keyword evidence="9 15" id="KW-0418">Kinase</keyword>
<dbReference type="Pfam" id="PF00696">
    <property type="entry name" value="AA_kinase"/>
    <property type="match status" value="1"/>
</dbReference>
<feature type="binding site" evidence="14">
    <location>
        <begin position="178"/>
        <end position="179"/>
    </location>
    <ligand>
        <name>ATP</name>
        <dbReference type="ChEBI" id="CHEBI:30616"/>
    </ligand>
</feature>
<name>A0A1M6L788_9FIRM</name>
<dbReference type="GO" id="GO:0004072">
    <property type="term" value="F:aspartate kinase activity"/>
    <property type="evidence" value="ECO:0007669"/>
    <property type="project" value="UniProtKB-EC"/>
</dbReference>
<evidence type="ECO:0000256" key="15">
    <source>
        <dbReference type="RuleBase" id="RU003448"/>
    </source>
</evidence>
<dbReference type="GO" id="GO:0019877">
    <property type="term" value="P:diaminopimelate biosynthetic process"/>
    <property type="evidence" value="ECO:0007669"/>
    <property type="project" value="UniProtKB-KW"/>
</dbReference>
<dbReference type="Pfam" id="PF13840">
    <property type="entry name" value="ACT_7"/>
    <property type="match status" value="1"/>
</dbReference>
<dbReference type="InterPro" id="IPR001048">
    <property type="entry name" value="Asp/Glu/Uridylate_kinase"/>
</dbReference>
<dbReference type="RefSeq" id="WP_072965420.1">
    <property type="nucleotide sequence ID" value="NZ_FRAJ01000003.1"/>
</dbReference>
<evidence type="ECO:0000313" key="19">
    <source>
        <dbReference type="EMBL" id="SHJ67047.1"/>
    </source>
</evidence>
<evidence type="ECO:0000256" key="3">
    <source>
        <dbReference type="ARBA" id="ARBA00004986"/>
    </source>
</evidence>
<sequence>MNIVVQKFGGTSVASQELRDKIADKIIETKLSGKKPVVVVSAIGRKGDSYATDTLINFANSIFSERCSRELDLIMSCGEIISSVIMANTIKSKGYDAVAMTGFQAGIITDENFGNACVKRVDPKNIIENLKEDKIVVVTGFQGITENGDITTLGRGGSDTTAVILGEALKADVVEIYTDVDGVMTADPRLVPDANVIDCLSYDEVYQMATDGAKVIHPKAVEIAERSNITLKIKNTFTDSDGTTIKKSEYTFSNICSKTLFTAIAYKNDIVQVNIEIDSDDEKNKLLLDGLEKNKISIDMINFFEERKVFTIEEKDLTILKSILDFYNLKYKLTTNCSKVTAIGHRIHGVPGVMAKIVKILSNENIKILQTSDSNTTISCLITRDNLEKAVRALHYELLNK</sequence>
<evidence type="ECO:0000256" key="8">
    <source>
        <dbReference type="ARBA" id="ARBA00022741"/>
    </source>
</evidence>
<dbReference type="UniPathway" id="UPA00050">
    <property type="reaction ID" value="UER00461"/>
</dbReference>
<comment type="function">
    <text evidence="1">Catalyzes the phosphorylation of the beta-carboxyl group of aspartic acid with ATP to yield 4-phospho-L-aspartate, which is involved in the branched biosynthetic pathway leading to the biosynthesis of amino acids threonine, isoleucine and methionine.</text>
</comment>
<feature type="domain" description="Aspartate/glutamate/uridylate kinase" evidence="17">
    <location>
        <begin position="2"/>
        <end position="235"/>
    </location>
</feature>
<dbReference type="InterPro" id="IPR027795">
    <property type="entry name" value="CASTOR_ACT_dom"/>
</dbReference>
<dbReference type="InterPro" id="IPR001341">
    <property type="entry name" value="Asp_kinase"/>
</dbReference>
<comment type="pathway">
    <text evidence="2 16">Amino-acid biosynthesis; L-lysine biosynthesis via DAP pathway; (S)-tetrahydrodipicolinate from L-aspartate: step 1/4.</text>
</comment>
<evidence type="ECO:0000256" key="4">
    <source>
        <dbReference type="ARBA" id="ARBA00005139"/>
    </source>
</evidence>
<dbReference type="PROSITE" id="PS00324">
    <property type="entry name" value="ASPARTOKINASE"/>
    <property type="match status" value="1"/>
</dbReference>
<evidence type="ECO:0000256" key="13">
    <source>
        <dbReference type="ARBA" id="ARBA00047872"/>
    </source>
</evidence>
<evidence type="ECO:0000313" key="20">
    <source>
        <dbReference type="Proteomes" id="UP000184082"/>
    </source>
</evidence>
<organism evidence="19 20">
    <name type="scientific">Caminicella sporogenes DSM 14501</name>
    <dbReference type="NCBI Taxonomy" id="1121266"/>
    <lineage>
        <taxon>Bacteria</taxon>
        <taxon>Bacillati</taxon>
        <taxon>Bacillota</taxon>
        <taxon>Clostridia</taxon>
        <taxon>Peptostreptococcales</taxon>
        <taxon>Caminicellaceae</taxon>
        <taxon>Caminicella</taxon>
    </lineage>
</organism>
<dbReference type="EC" id="2.7.2.4" evidence="15"/>
<dbReference type="PANTHER" id="PTHR21499:SF3">
    <property type="entry name" value="ASPARTOKINASE"/>
    <property type="match status" value="1"/>
</dbReference>
<gene>
    <name evidence="19" type="ORF">SAMN02745883_00101</name>
</gene>
<evidence type="ECO:0000256" key="16">
    <source>
        <dbReference type="RuleBase" id="RU004249"/>
    </source>
</evidence>
<dbReference type="Proteomes" id="UP000184082">
    <property type="component" value="Unassembled WGS sequence"/>
</dbReference>
<dbReference type="InterPro" id="IPR005260">
    <property type="entry name" value="Asp_kin_monofn"/>
</dbReference>